<comment type="cofactor">
    <cofactor evidence="1">
        <name>Zn(2+)</name>
        <dbReference type="ChEBI" id="CHEBI:29105"/>
    </cofactor>
</comment>
<comment type="similarity">
    <text evidence="2">Belongs to the zinc-containing alcohol dehydrogenase family.</text>
</comment>
<dbReference type="PANTHER" id="PTHR42940:SF8">
    <property type="entry name" value="VACUOLAR PROTEIN SORTING-ASSOCIATED PROTEIN 11"/>
    <property type="match status" value="1"/>
</dbReference>
<keyword evidence="5" id="KW-0560">Oxidoreductase</keyword>
<dbReference type="InterPro" id="IPR013154">
    <property type="entry name" value="ADH-like_N"/>
</dbReference>
<evidence type="ECO:0000256" key="5">
    <source>
        <dbReference type="ARBA" id="ARBA00023002"/>
    </source>
</evidence>
<dbReference type="CDD" id="cd08297">
    <property type="entry name" value="CAD3"/>
    <property type="match status" value="1"/>
</dbReference>
<dbReference type="EMBL" id="KZ819284">
    <property type="protein sequence ID" value="PWO00881.1"/>
    <property type="molecule type" value="Genomic_DNA"/>
</dbReference>
<dbReference type="InterPro" id="IPR020843">
    <property type="entry name" value="ER"/>
</dbReference>
<accession>A0A316ZGI6</accession>
<evidence type="ECO:0000256" key="1">
    <source>
        <dbReference type="ARBA" id="ARBA00001947"/>
    </source>
</evidence>
<protein>
    <submittedName>
        <fullName evidence="7">GroES-like protein</fullName>
    </submittedName>
</protein>
<dbReference type="PANTHER" id="PTHR42940">
    <property type="entry name" value="ALCOHOL DEHYDROGENASE 1-RELATED"/>
    <property type="match status" value="1"/>
</dbReference>
<feature type="domain" description="Enoyl reductase (ER)" evidence="6">
    <location>
        <begin position="28"/>
        <end position="373"/>
    </location>
</feature>
<keyword evidence="4" id="KW-0862">Zinc</keyword>
<dbReference type="InterPro" id="IPR013149">
    <property type="entry name" value="ADH-like_C"/>
</dbReference>
<keyword evidence="8" id="KW-1185">Reference proteome</keyword>
<evidence type="ECO:0000259" key="6">
    <source>
        <dbReference type="SMART" id="SM00829"/>
    </source>
</evidence>
<reference evidence="7 8" key="1">
    <citation type="journal article" date="2018" name="Mol. Biol. Evol.">
        <title>Broad Genomic Sampling Reveals a Smut Pathogenic Ancestry of the Fungal Clade Ustilaginomycotina.</title>
        <authorList>
            <person name="Kijpornyongpan T."/>
            <person name="Mondo S.J."/>
            <person name="Barry K."/>
            <person name="Sandor L."/>
            <person name="Lee J."/>
            <person name="Lipzen A."/>
            <person name="Pangilinan J."/>
            <person name="LaButti K."/>
            <person name="Hainaut M."/>
            <person name="Henrissat B."/>
            <person name="Grigoriev I.V."/>
            <person name="Spatafora J.W."/>
            <person name="Aime M.C."/>
        </authorList>
    </citation>
    <scope>NUCLEOTIDE SEQUENCE [LARGE SCALE GENOMIC DNA]</scope>
    <source>
        <strain evidence="7 8">MCA 4186</strain>
    </source>
</reference>
<evidence type="ECO:0000256" key="4">
    <source>
        <dbReference type="ARBA" id="ARBA00022833"/>
    </source>
</evidence>
<evidence type="ECO:0000256" key="2">
    <source>
        <dbReference type="ARBA" id="ARBA00008072"/>
    </source>
</evidence>
<dbReference type="GeneID" id="37266566"/>
<dbReference type="SUPFAM" id="SSF51735">
    <property type="entry name" value="NAD(P)-binding Rossmann-fold domains"/>
    <property type="match status" value="1"/>
</dbReference>
<dbReference type="STRING" id="58919.A0A316ZGI6"/>
<dbReference type="SMART" id="SM00829">
    <property type="entry name" value="PKS_ER"/>
    <property type="match status" value="1"/>
</dbReference>
<dbReference type="OrthoDB" id="1879366at2759"/>
<dbReference type="GO" id="GO:0004022">
    <property type="term" value="F:alcohol dehydrogenase (NAD+) activity"/>
    <property type="evidence" value="ECO:0007669"/>
    <property type="project" value="TreeGrafter"/>
</dbReference>
<proteinExistence type="inferred from homology"/>
<gene>
    <name evidence="7" type="ORF">FA09DRAFT_117411</name>
</gene>
<dbReference type="Gene3D" id="3.40.50.720">
    <property type="entry name" value="NAD(P)-binding Rossmann-like Domain"/>
    <property type="match status" value="1"/>
</dbReference>
<evidence type="ECO:0000313" key="7">
    <source>
        <dbReference type="EMBL" id="PWO00881.1"/>
    </source>
</evidence>
<dbReference type="GO" id="GO:0046872">
    <property type="term" value="F:metal ion binding"/>
    <property type="evidence" value="ECO:0007669"/>
    <property type="project" value="UniProtKB-KW"/>
</dbReference>
<dbReference type="Pfam" id="PF00107">
    <property type="entry name" value="ADH_zinc_N"/>
    <property type="match status" value="1"/>
</dbReference>
<evidence type="ECO:0000256" key="3">
    <source>
        <dbReference type="ARBA" id="ARBA00022723"/>
    </source>
</evidence>
<evidence type="ECO:0000313" key="8">
    <source>
        <dbReference type="Proteomes" id="UP000245946"/>
    </source>
</evidence>
<dbReference type="InterPro" id="IPR011032">
    <property type="entry name" value="GroES-like_sf"/>
</dbReference>
<name>A0A316ZGI6_9BASI</name>
<dbReference type="SUPFAM" id="SSF50129">
    <property type="entry name" value="GroES-like"/>
    <property type="match status" value="1"/>
</dbReference>
<dbReference type="InterPro" id="IPR036291">
    <property type="entry name" value="NAD(P)-bd_dom_sf"/>
</dbReference>
<dbReference type="Gene3D" id="3.90.180.10">
    <property type="entry name" value="Medium-chain alcohol dehydrogenases, catalytic domain"/>
    <property type="match status" value="1"/>
</dbReference>
<organism evidence="7 8">
    <name type="scientific">Tilletiopsis washingtonensis</name>
    <dbReference type="NCBI Taxonomy" id="58919"/>
    <lineage>
        <taxon>Eukaryota</taxon>
        <taxon>Fungi</taxon>
        <taxon>Dikarya</taxon>
        <taxon>Basidiomycota</taxon>
        <taxon>Ustilaginomycotina</taxon>
        <taxon>Exobasidiomycetes</taxon>
        <taxon>Entylomatales</taxon>
        <taxon>Entylomatales incertae sedis</taxon>
        <taxon>Tilletiopsis</taxon>
    </lineage>
</organism>
<dbReference type="AlphaFoldDB" id="A0A316ZGI6"/>
<dbReference type="Pfam" id="PF08240">
    <property type="entry name" value="ADH_N"/>
    <property type="match status" value="1"/>
</dbReference>
<keyword evidence="3" id="KW-0479">Metal-binding</keyword>
<sequence>MTDIPKQMRGLVIESFAKSAEEEKKPYTLRDDLEVPEMAPHHVLVKIAVAAVCHTDGMVVRGEFAHMAQGEPLPLIPSHEPTGVVVAVGSEAEKHYADLPGSAGQGPLKAGDRVGSLAFKNFCGKCEDCKAGNPKFCEQQDMSGVTSHGGLAQYMTADYRSVVRIPDALSFDAAAPLFCAGATVFTAVRDCKLKKGQSIVIYGAGALGHLGVQFAKCLGLRTIVIDSREPPLDLCKALKHAPDVAFNSKDVDVKKPETVKKALEAIGGPADAVVMCTDVIPAFELGLELTRKHGLFMVVGQPADKIPIHFEYLIFKDLTVKGSLLGEPAGVQEMLEIVAKEGIEVKTRSYPLEKIHDLLEDYGKPGHAGKLVVRVSDEQ</sequence>
<dbReference type="GO" id="GO:0005737">
    <property type="term" value="C:cytoplasm"/>
    <property type="evidence" value="ECO:0007669"/>
    <property type="project" value="TreeGrafter"/>
</dbReference>
<dbReference type="Proteomes" id="UP000245946">
    <property type="component" value="Unassembled WGS sequence"/>
</dbReference>
<dbReference type="RefSeq" id="XP_025601159.1">
    <property type="nucleotide sequence ID" value="XM_025739020.1"/>
</dbReference>